<name>A0ACC1NUH0_9HYPO</name>
<sequence length="237" mass="24753">MPSASSSFASGSSSRIPALLEPHVVYGPLIRSKESLTVLTWVQGATANWLLLRYMHALLGNGSGSGYGADNEVAGVVLGMDLDGLRKSGRFAFVDGLTGLHTTPPTEAAAPRSTSNADGIITSSSGTGNDQFNAIRTQIDAAVSRLSCAKKVLLVDGLDAYVAMTQPGSVSAAEALLMSVRENVFSTLLTLAADEPLMQATQQQQHGADTGSESSLASDGKLVAELWELNEKLVEDK</sequence>
<dbReference type="EMBL" id="JANJQO010000062">
    <property type="protein sequence ID" value="KAJ2982709.1"/>
    <property type="molecule type" value="Genomic_DNA"/>
</dbReference>
<protein>
    <submittedName>
        <fullName evidence="1">Uncharacterized protein</fullName>
    </submittedName>
</protein>
<organism evidence="1 2">
    <name type="scientific">Zarea fungicola</name>
    <dbReference type="NCBI Taxonomy" id="93591"/>
    <lineage>
        <taxon>Eukaryota</taxon>
        <taxon>Fungi</taxon>
        <taxon>Dikarya</taxon>
        <taxon>Ascomycota</taxon>
        <taxon>Pezizomycotina</taxon>
        <taxon>Sordariomycetes</taxon>
        <taxon>Hypocreomycetidae</taxon>
        <taxon>Hypocreales</taxon>
        <taxon>Cordycipitaceae</taxon>
        <taxon>Zarea</taxon>
    </lineage>
</organism>
<accession>A0ACC1NUH0</accession>
<gene>
    <name evidence="1" type="ORF">NQ176_g1206</name>
</gene>
<comment type="caution">
    <text evidence="1">The sequence shown here is derived from an EMBL/GenBank/DDBJ whole genome shotgun (WGS) entry which is preliminary data.</text>
</comment>
<evidence type="ECO:0000313" key="1">
    <source>
        <dbReference type="EMBL" id="KAJ2982709.1"/>
    </source>
</evidence>
<reference evidence="1" key="1">
    <citation type="submission" date="2022-08" db="EMBL/GenBank/DDBJ databases">
        <title>Genome Sequence of Lecanicillium fungicola.</title>
        <authorList>
            <person name="Buettner E."/>
        </authorList>
    </citation>
    <scope>NUCLEOTIDE SEQUENCE</scope>
    <source>
        <strain evidence="1">Babe33</strain>
    </source>
</reference>
<evidence type="ECO:0000313" key="2">
    <source>
        <dbReference type="Proteomes" id="UP001143910"/>
    </source>
</evidence>
<keyword evidence="2" id="KW-1185">Reference proteome</keyword>
<dbReference type="Proteomes" id="UP001143910">
    <property type="component" value="Unassembled WGS sequence"/>
</dbReference>
<proteinExistence type="predicted"/>